<evidence type="ECO:0000313" key="4">
    <source>
        <dbReference type="Proteomes" id="UP000199391"/>
    </source>
</evidence>
<comment type="similarity">
    <text evidence="1">Belongs to the sodium:galactoside symporter (TC 2.A.2) family.</text>
</comment>
<dbReference type="STRING" id="1035707.SAMN05216552_105034"/>
<feature type="transmembrane region" description="Helical" evidence="2">
    <location>
        <begin position="302"/>
        <end position="320"/>
    </location>
</feature>
<dbReference type="PANTHER" id="PTHR11328">
    <property type="entry name" value="MAJOR FACILITATOR SUPERFAMILY DOMAIN-CONTAINING PROTEIN"/>
    <property type="match status" value="1"/>
</dbReference>
<dbReference type="InterPro" id="IPR039672">
    <property type="entry name" value="MFS_2"/>
</dbReference>
<evidence type="ECO:0000313" key="3">
    <source>
        <dbReference type="EMBL" id="SFV16201.1"/>
    </source>
</evidence>
<gene>
    <name evidence="3" type="ORF">SAMN05216552_105034</name>
</gene>
<dbReference type="SUPFAM" id="SSF103473">
    <property type="entry name" value="MFS general substrate transporter"/>
    <property type="match status" value="1"/>
</dbReference>
<evidence type="ECO:0000256" key="1">
    <source>
        <dbReference type="ARBA" id="ARBA00009617"/>
    </source>
</evidence>
<keyword evidence="2" id="KW-0472">Membrane</keyword>
<name>A0A1I7M2N5_9BURK</name>
<dbReference type="GO" id="GO:0005886">
    <property type="term" value="C:plasma membrane"/>
    <property type="evidence" value="ECO:0007669"/>
    <property type="project" value="TreeGrafter"/>
</dbReference>
<dbReference type="NCBIfam" id="TIGR00792">
    <property type="entry name" value="gph"/>
    <property type="match status" value="1"/>
</dbReference>
<sequence>MKRETNASNAPLSWREKMSYGVADMGFNFYWTNIATFLLFFYTDVFGISAGAAASMLFMIKIVNAFTDPMIGALADRTTTRHGKFRPYLVWMALPLAAAAVLTYTTPDLGHDGKLAWAYGTYLLMMVCYTGVNIPYNALSGVMSGDPQERSTINGLRFIFAFAGSTLVTAATPVMVKLLGAGDEQRGWQLAMLAWALAATALFTVTFLNTRERIAPPPAQNSNVAQDIKDLARNRPWVVLFFLALIIMVTITLRTTTAAYYFKYHVGRPELLATFIPAYMMAAAAGAALTPLMTRFVDKKKLLMILMSATALLSSAFFFVPKDAVWLMYALQVAMGFVLGPKSPLAFSMYADTADYNEWRTGRRATAMTFAAATFSQKLGTALAVAVIGSLFTALGYVPNAAQTPGSQAGIVWLMSVIPAFFAALAVAVMFFYNLDKQTLARIQSELSARKP</sequence>
<reference evidence="4" key="1">
    <citation type="submission" date="2016-10" db="EMBL/GenBank/DDBJ databases">
        <authorList>
            <person name="Varghese N."/>
            <person name="Submissions S."/>
        </authorList>
    </citation>
    <scope>NUCLEOTIDE SEQUENCE [LARGE SCALE GENOMIC DNA]</scope>
    <source>
        <strain evidence="4">CGMCC 1.11014</strain>
    </source>
</reference>
<feature type="transmembrane region" description="Helical" evidence="2">
    <location>
        <begin position="156"/>
        <end position="176"/>
    </location>
</feature>
<dbReference type="GO" id="GO:0006814">
    <property type="term" value="P:sodium ion transport"/>
    <property type="evidence" value="ECO:0007669"/>
    <property type="project" value="InterPro"/>
</dbReference>
<feature type="transmembrane region" description="Helical" evidence="2">
    <location>
        <begin position="21"/>
        <end position="42"/>
    </location>
</feature>
<dbReference type="EMBL" id="FPBO01000050">
    <property type="protein sequence ID" value="SFV16201.1"/>
    <property type="molecule type" value="Genomic_DNA"/>
</dbReference>
<dbReference type="InterPro" id="IPR036259">
    <property type="entry name" value="MFS_trans_sf"/>
</dbReference>
<feature type="transmembrane region" description="Helical" evidence="2">
    <location>
        <begin position="117"/>
        <end position="136"/>
    </location>
</feature>
<protein>
    <submittedName>
        <fullName evidence="3">Glycoside/pentoside/hexuronide:cation symporter, GPH family</fullName>
    </submittedName>
</protein>
<dbReference type="GO" id="GO:0008643">
    <property type="term" value="P:carbohydrate transport"/>
    <property type="evidence" value="ECO:0007669"/>
    <property type="project" value="InterPro"/>
</dbReference>
<feature type="transmembrane region" description="Helical" evidence="2">
    <location>
        <begin position="326"/>
        <end position="347"/>
    </location>
</feature>
<feature type="transmembrane region" description="Helical" evidence="2">
    <location>
        <begin position="48"/>
        <end position="67"/>
    </location>
</feature>
<dbReference type="PANTHER" id="PTHR11328:SF24">
    <property type="entry name" value="MAJOR FACILITATOR SUPERFAMILY (MFS) PROFILE DOMAIN-CONTAINING PROTEIN"/>
    <property type="match status" value="1"/>
</dbReference>
<accession>A0A1I7M2N5</accession>
<dbReference type="RefSeq" id="WP_093560703.1">
    <property type="nucleotide sequence ID" value="NZ_FPBO01000050.1"/>
</dbReference>
<feature type="transmembrane region" description="Helical" evidence="2">
    <location>
        <begin position="410"/>
        <end position="433"/>
    </location>
</feature>
<dbReference type="Gene3D" id="1.20.1250.20">
    <property type="entry name" value="MFS general substrate transporter like domains"/>
    <property type="match status" value="1"/>
</dbReference>
<dbReference type="CDD" id="cd17332">
    <property type="entry name" value="MFS_MelB_like"/>
    <property type="match status" value="1"/>
</dbReference>
<dbReference type="AlphaFoldDB" id="A0A1I7M2N5"/>
<feature type="transmembrane region" description="Helical" evidence="2">
    <location>
        <begin position="368"/>
        <end position="398"/>
    </location>
</feature>
<keyword evidence="4" id="KW-1185">Reference proteome</keyword>
<dbReference type="OrthoDB" id="181905at2"/>
<proteinExistence type="inferred from homology"/>
<organism evidence="3 4">
    <name type="scientific">Pseudoduganella namucuonensis</name>
    <dbReference type="NCBI Taxonomy" id="1035707"/>
    <lineage>
        <taxon>Bacteria</taxon>
        <taxon>Pseudomonadati</taxon>
        <taxon>Pseudomonadota</taxon>
        <taxon>Betaproteobacteria</taxon>
        <taxon>Burkholderiales</taxon>
        <taxon>Oxalobacteraceae</taxon>
        <taxon>Telluria group</taxon>
        <taxon>Pseudoduganella</taxon>
    </lineage>
</organism>
<feature type="transmembrane region" description="Helical" evidence="2">
    <location>
        <begin position="188"/>
        <end position="208"/>
    </location>
</feature>
<feature type="transmembrane region" description="Helical" evidence="2">
    <location>
        <begin position="88"/>
        <end position="105"/>
    </location>
</feature>
<dbReference type="Pfam" id="PF13347">
    <property type="entry name" value="MFS_2"/>
    <property type="match status" value="1"/>
</dbReference>
<feature type="transmembrane region" description="Helical" evidence="2">
    <location>
        <begin position="271"/>
        <end position="290"/>
    </location>
</feature>
<dbReference type="InterPro" id="IPR001927">
    <property type="entry name" value="Na/Gal_symport"/>
</dbReference>
<evidence type="ECO:0000256" key="2">
    <source>
        <dbReference type="SAM" id="Phobius"/>
    </source>
</evidence>
<keyword evidence="2" id="KW-1133">Transmembrane helix</keyword>
<keyword evidence="2" id="KW-0812">Transmembrane</keyword>
<feature type="transmembrane region" description="Helical" evidence="2">
    <location>
        <begin position="237"/>
        <end position="259"/>
    </location>
</feature>
<dbReference type="GO" id="GO:0015293">
    <property type="term" value="F:symporter activity"/>
    <property type="evidence" value="ECO:0007669"/>
    <property type="project" value="InterPro"/>
</dbReference>
<dbReference type="Proteomes" id="UP000199391">
    <property type="component" value="Unassembled WGS sequence"/>
</dbReference>